<reference evidence="2" key="1">
    <citation type="submission" date="2023-05" db="EMBL/GenBank/DDBJ databases">
        <title>Nepenthes gracilis genome sequencing.</title>
        <authorList>
            <person name="Fukushima K."/>
        </authorList>
    </citation>
    <scope>NUCLEOTIDE SEQUENCE</scope>
    <source>
        <strain evidence="2">SING2019-196</strain>
    </source>
</reference>
<feature type="compositionally biased region" description="Basic and acidic residues" evidence="1">
    <location>
        <begin position="1"/>
        <end position="11"/>
    </location>
</feature>
<keyword evidence="3" id="KW-1185">Reference proteome</keyword>
<proteinExistence type="predicted"/>
<accession>A0AAD3Y3F9</accession>
<evidence type="ECO:0000313" key="3">
    <source>
        <dbReference type="Proteomes" id="UP001279734"/>
    </source>
</evidence>
<feature type="region of interest" description="Disordered" evidence="1">
    <location>
        <begin position="1"/>
        <end position="30"/>
    </location>
</feature>
<name>A0AAD3Y3F9_NEPGR</name>
<gene>
    <name evidence="2" type="ORF">Nepgr_029651</name>
</gene>
<dbReference type="AlphaFoldDB" id="A0AAD3Y3F9"/>
<organism evidence="2 3">
    <name type="scientific">Nepenthes gracilis</name>
    <name type="common">Slender pitcher plant</name>
    <dbReference type="NCBI Taxonomy" id="150966"/>
    <lineage>
        <taxon>Eukaryota</taxon>
        <taxon>Viridiplantae</taxon>
        <taxon>Streptophyta</taxon>
        <taxon>Embryophyta</taxon>
        <taxon>Tracheophyta</taxon>
        <taxon>Spermatophyta</taxon>
        <taxon>Magnoliopsida</taxon>
        <taxon>eudicotyledons</taxon>
        <taxon>Gunneridae</taxon>
        <taxon>Pentapetalae</taxon>
        <taxon>Caryophyllales</taxon>
        <taxon>Nepenthaceae</taxon>
        <taxon>Nepenthes</taxon>
    </lineage>
</organism>
<dbReference type="Proteomes" id="UP001279734">
    <property type="component" value="Unassembled WGS sequence"/>
</dbReference>
<dbReference type="EMBL" id="BSYO01000033">
    <property type="protein sequence ID" value="GMH27808.1"/>
    <property type="molecule type" value="Genomic_DNA"/>
</dbReference>
<sequence length="101" mass="11178">MQQNRHNDALSERASPSLVPSGTGVSPLNDLKVDLKTTRRRLRDERAGHKEAMKLVHDATFRSIQDGLIPIFEALESFSTDALKAFEGVQGYVMPSLIEGL</sequence>
<protein>
    <submittedName>
        <fullName evidence="2">Uncharacterized protein</fullName>
    </submittedName>
</protein>
<evidence type="ECO:0000313" key="2">
    <source>
        <dbReference type="EMBL" id="GMH27808.1"/>
    </source>
</evidence>
<comment type="caution">
    <text evidence="2">The sequence shown here is derived from an EMBL/GenBank/DDBJ whole genome shotgun (WGS) entry which is preliminary data.</text>
</comment>
<evidence type="ECO:0000256" key="1">
    <source>
        <dbReference type="SAM" id="MobiDB-lite"/>
    </source>
</evidence>